<accession>A0A1J1HLK5</accession>
<dbReference type="GO" id="GO:0031514">
    <property type="term" value="C:motile cilium"/>
    <property type="evidence" value="ECO:0007669"/>
    <property type="project" value="TreeGrafter"/>
</dbReference>
<dbReference type="OrthoDB" id="10262874at2759"/>
<dbReference type="PANTHER" id="PTHR35249">
    <property type="entry name" value="DYNEIN REGULATORY COMPLEX SUBUNIT 7"/>
    <property type="match status" value="1"/>
</dbReference>
<protein>
    <submittedName>
        <fullName evidence="1">CLUMA_CG002657, isoform A</fullName>
    </submittedName>
</protein>
<dbReference type="STRING" id="568069.A0A1J1HLK5"/>
<evidence type="ECO:0000313" key="1">
    <source>
        <dbReference type="EMBL" id="CRK88935.1"/>
    </source>
</evidence>
<dbReference type="PANTHER" id="PTHR35249:SF2">
    <property type="entry name" value="DYNEIN REGULATORY COMPLEX SUBUNIT 7"/>
    <property type="match status" value="1"/>
</dbReference>
<reference evidence="1 2" key="1">
    <citation type="submission" date="2015-04" db="EMBL/GenBank/DDBJ databases">
        <authorList>
            <person name="Syromyatnikov M.Y."/>
            <person name="Popov V.N."/>
        </authorList>
    </citation>
    <scope>NUCLEOTIDE SEQUENCE [LARGE SCALE GENOMIC DNA]</scope>
</reference>
<name>A0A1J1HLK5_9DIPT</name>
<keyword evidence="2" id="KW-1185">Reference proteome</keyword>
<proteinExistence type="predicted"/>
<dbReference type="AlphaFoldDB" id="A0A1J1HLK5"/>
<gene>
    <name evidence="1" type="ORF">CLUMA_CG002657</name>
</gene>
<dbReference type="GO" id="GO:0030317">
    <property type="term" value="P:flagellated sperm motility"/>
    <property type="evidence" value="ECO:0007669"/>
    <property type="project" value="TreeGrafter"/>
</dbReference>
<dbReference type="EMBL" id="CVRI01000010">
    <property type="protein sequence ID" value="CRK88935.1"/>
    <property type="molecule type" value="Genomic_DNA"/>
</dbReference>
<dbReference type="Proteomes" id="UP000183832">
    <property type="component" value="Unassembled WGS sequence"/>
</dbReference>
<organism evidence="1 2">
    <name type="scientific">Clunio marinus</name>
    <dbReference type="NCBI Taxonomy" id="568069"/>
    <lineage>
        <taxon>Eukaryota</taxon>
        <taxon>Metazoa</taxon>
        <taxon>Ecdysozoa</taxon>
        <taxon>Arthropoda</taxon>
        <taxon>Hexapoda</taxon>
        <taxon>Insecta</taxon>
        <taxon>Pterygota</taxon>
        <taxon>Neoptera</taxon>
        <taxon>Endopterygota</taxon>
        <taxon>Diptera</taxon>
        <taxon>Nematocera</taxon>
        <taxon>Chironomoidea</taxon>
        <taxon>Chironomidae</taxon>
        <taxon>Clunio</taxon>
    </lineage>
</organism>
<evidence type="ECO:0000313" key="2">
    <source>
        <dbReference type="Proteomes" id="UP000183832"/>
    </source>
</evidence>
<sequence>MSQLKEISNALMSSVLSSVGSFRLFGLEEETKEEKPVESEVEVYNPPEPITIDKLRNVNREFGVIYTCFPENRDEKFSHHPESYFTLSSKEKLLLLFAENFRRQFKEHYASRRPLVLAVENECQVQKFVSTTIRPTTLVEFSELIDNWRACASFLADHILYEPLENPTKIVSENV</sequence>
<dbReference type="InterPro" id="IPR033551">
    <property type="entry name" value="DRC7/lobo"/>
</dbReference>